<dbReference type="Proteomes" id="UP000636960">
    <property type="component" value="Unassembled WGS sequence"/>
</dbReference>
<dbReference type="SUPFAM" id="SSF81301">
    <property type="entry name" value="Nucleotidyltransferase"/>
    <property type="match status" value="1"/>
</dbReference>
<dbReference type="InterPro" id="IPR011991">
    <property type="entry name" value="ArsR-like_HTH"/>
</dbReference>
<keyword evidence="3" id="KW-1185">Reference proteome</keyword>
<protein>
    <submittedName>
        <fullName evidence="2">ArsR family transcriptional regulator</fullName>
    </submittedName>
</protein>
<sequence>MHILQAIVQDVQARSQLLPLLRSPLLGELLAWLFLHPEEGYSVVELATRFQVSASTVSREADRLTETGFVREDRRGNMRLLRADLSHPAARPLTDLLALTYGPAAVLADRLAPVAGVHEAYIYGSWAARYAGEPGPPPRDVDVLVVGDADEDDLAEAARAAEHQLAREVNIHRISSASWRSPESDPFLATVRSRSLHRILPD</sequence>
<dbReference type="InterPro" id="IPR036390">
    <property type="entry name" value="WH_DNA-bd_sf"/>
</dbReference>
<comment type="caution">
    <text evidence="2">The sequence shown here is derived from an EMBL/GenBank/DDBJ whole genome shotgun (WGS) entry which is preliminary data.</text>
</comment>
<dbReference type="SUPFAM" id="SSF46785">
    <property type="entry name" value="Winged helix' DNA-binding domain"/>
    <property type="match status" value="1"/>
</dbReference>
<organism evidence="2 3">
    <name type="scientific">Paractinoplanes rishiriensis</name>
    <dbReference type="NCBI Taxonomy" id="1050105"/>
    <lineage>
        <taxon>Bacteria</taxon>
        <taxon>Bacillati</taxon>
        <taxon>Actinomycetota</taxon>
        <taxon>Actinomycetes</taxon>
        <taxon>Micromonosporales</taxon>
        <taxon>Micromonosporaceae</taxon>
        <taxon>Paractinoplanes</taxon>
    </lineage>
</organism>
<evidence type="ECO:0000259" key="1">
    <source>
        <dbReference type="Pfam" id="PF09339"/>
    </source>
</evidence>
<dbReference type="Gene3D" id="1.10.10.10">
    <property type="entry name" value="Winged helix-like DNA-binding domain superfamily/Winged helix DNA-binding domain"/>
    <property type="match status" value="1"/>
</dbReference>
<dbReference type="InterPro" id="IPR036388">
    <property type="entry name" value="WH-like_DNA-bd_sf"/>
</dbReference>
<name>A0A919JT44_9ACTN</name>
<accession>A0A919JT44</accession>
<dbReference type="InterPro" id="IPR043519">
    <property type="entry name" value="NT_sf"/>
</dbReference>
<proteinExistence type="predicted"/>
<evidence type="ECO:0000313" key="2">
    <source>
        <dbReference type="EMBL" id="GIE92984.1"/>
    </source>
</evidence>
<dbReference type="CDD" id="cd05403">
    <property type="entry name" value="NT_KNTase_like"/>
    <property type="match status" value="1"/>
</dbReference>
<dbReference type="Pfam" id="PF09339">
    <property type="entry name" value="HTH_IclR"/>
    <property type="match status" value="1"/>
</dbReference>
<dbReference type="EMBL" id="BOMV01000005">
    <property type="protein sequence ID" value="GIE92984.1"/>
    <property type="molecule type" value="Genomic_DNA"/>
</dbReference>
<dbReference type="InterPro" id="IPR005471">
    <property type="entry name" value="Tscrpt_reg_IclR_N"/>
</dbReference>
<feature type="domain" description="HTH iclR-type" evidence="1">
    <location>
        <begin position="37"/>
        <end position="73"/>
    </location>
</feature>
<gene>
    <name evidence="2" type="ORF">Ari01nite_04490</name>
</gene>
<reference evidence="2" key="1">
    <citation type="submission" date="2021-01" db="EMBL/GenBank/DDBJ databases">
        <title>Whole genome shotgun sequence of Actinoplanes rishiriensis NBRC 108556.</title>
        <authorList>
            <person name="Komaki H."/>
            <person name="Tamura T."/>
        </authorList>
    </citation>
    <scope>NUCLEOTIDE SEQUENCE</scope>
    <source>
        <strain evidence="2">NBRC 108556</strain>
    </source>
</reference>
<evidence type="ECO:0000313" key="3">
    <source>
        <dbReference type="Proteomes" id="UP000636960"/>
    </source>
</evidence>
<dbReference type="CDD" id="cd00090">
    <property type="entry name" value="HTH_ARSR"/>
    <property type="match status" value="1"/>
</dbReference>
<dbReference type="AlphaFoldDB" id="A0A919JT44"/>